<comment type="caution">
    <text evidence="11">The sequence shown here is derived from an EMBL/GenBank/DDBJ whole genome shotgun (WGS) entry which is preliminary data.</text>
</comment>
<dbReference type="InterPro" id="IPR036890">
    <property type="entry name" value="HATPase_C_sf"/>
</dbReference>
<dbReference type="InterPro" id="IPR036097">
    <property type="entry name" value="HisK_dim/P_sf"/>
</dbReference>
<dbReference type="AlphaFoldDB" id="A0A5C6XEF2"/>
<dbReference type="InterPro" id="IPR003661">
    <property type="entry name" value="HisK_dim/P_dom"/>
</dbReference>
<feature type="domain" description="PAC" evidence="10">
    <location>
        <begin position="256"/>
        <end position="307"/>
    </location>
</feature>
<organism evidence="11 12">
    <name type="scientific">Lujinxingia vulgaris</name>
    <dbReference type="NCBI Taxonomy" id="2600176"/>
    <lineage>
        <taxon>Bacteria</taxon>
        <taxon>Deltaproteobacteria</taxon>
        <taxon>Bradymonadales</taxon>
        <taxon>Lujinxingiaceae</taxon>
        <taxon>Lujinxingia</taxon>
    </lineage>
</organism>
<feature type="domain" description="Response regulatory" evidence="8">
    <location>
        <begin position="579"/>
        <end position="694"/>
    </location>
</feature>
<keyword evidence="4" id="KW-0808">Transferase</keyword>
<protein>
    <recommendedName>
        <fullName evidence="2">histidine kinase</fullName>
        <ecNumber evidence="2">2.7.13.3</ecNumber>
    </recommendedName>
</protein>
<dbReference type="InterPro" id="IPR004358">
    <property type="entry name" value="Sig_transdc_His_kin-like_C"/>
</dbReference>
<dbReference type="PRINTS" id="PR00344">
    <property type="entry name" value="BCTRLSENSOR"/>
</dbReference>
<dbReference type="GO" id="GO:0009927">
    <property type="term" value="F:histidine phosphotransfer kinase activity"/>
    <property type="evidence" value="ECO:0007669"/>
    <property type="project" value="TreeGrafter"/>
</dbReference>
<dbReference type="InterPro" id="IPR003594">
    <property type="entry name" value="HATPase_dom"/>
</dbReference>
<dbReference type="SMART" id="SM00387">
    <property type="entry name" value="HATPase_c"/>
    <property type="match status" value="1"/>
</dbReference>
<dbReference type="CDD" id="cd00082">
    <property type="entry name" value="HisKA"/>
    <property type="match status" value="1"/>
</dbReference>
<evidence type="ECO:0000256" key="3">
    <source>
        <dbReference type="ARBA" id="ARBA00022553"/>
    </source>
</evidence>
<feature type="domain" description="PAS" evidence="9">
    <location>
        <begin position="186"/>
        <end position="265"/>
    </location>
</feature>
<dbReference type="InterPro" id="IPR001789">
    <property type="entry name" value="Sig_transdc_resp-reg_receiver"/>
</dbReference>
<evidence type="ECO:0000259" key="10">
    <source>
        <dbReference type="PROSITE" id="PS50113"/>
    </source>
</evidence>
<dbReference type="InterPro" id="IPR011006">
    <property type="entry name" value="CheY-like_superfamily"/>
</dbReference>
<dbReference type="InterPro" id="IPR035965">
    <property type="entry name" value="PAS-like_dom_sf"/>
</dbReference>
<dbReference type="Gene3D" id="1.10.287.130">
    <property type="match status" value="1"/>
</dbReference>
<evidence type="ECO:0000256" key="6">
    <source>
        <dbReference type="PROSITE-ProRule" id="PRU00169"/>
    </source>
</evidence>
<dbReference type="NCBIfam" id="TIGR00229">
    <property type="entry name" value="sensory_box"/>
    <property type="match status" value="2"/>
</dbReference>
<dbReference type="Proteomes" id="UP000321046">
    <property type="component" value="Unassembled WGS sequence"/>
</dbReference>
<gene>
    <name evidence="11" type="ORF">FRC96_05820</name>
</gene>
<dbReference type="Pfam" id="PF00512">
    <property type="entry name" value="HisKA"/>
    <property type="match status" value="1"/>
</dbReference>
<dbReference type="Gene3D" id="3.30.450.20">
    <property type="entry name" value="PAS domain"/>
    <property type="match status" value="2"/>
</dbReference>
<evidence type="ECO:0000256" key="1">
    <source>
        <dbReference type="ARBA" id="ARBA00000085"/>
    </source>
</evidence>
<dbReference type="InterPro" id="IPR000700">
    <property type="entry name" value="PAS-assoc_C"/>
</dbReference>
<dbReference type="PANTHER" id="PTHR43047">
    <property type="entry name" value="TWO-COMPONENT HISTIDINE PROTEIN KINASE"/>
    <property type="match status" value="1"/>
</dbReference>
<dbReference type="PANTHER" id="PTHR43047:SF72">
    <property type="entry name" value="OSMOSENSING HISTIDINE PROTEIN KINASE SLN1"/>
    <property type="match status" value="1"/>
</dbReference>
<dbReference type="InterPro" id="IPR013655">
    <property type="entry name" value="PAS_fold_3"/>
</dbReference>
<dbReference type="SMART" id="SM00091">
    <property type="entry name" value="PAS"/>
    <property type="match status" value="2"/>
</dbReference>
<evidence type="ECO:0000256" key="2">
    <source>
        <dbReference type="ARBA" id="ARBA00012438"/>
    </source>
</evidence>
<dbReference type="PROSITE" id="PS50110">
    <property type="entry name" value="RESPONSE_REGULATORY"/>
    <property type="match status" value="1"/>
</dbReference>
<dbReference type="SUPFAM" id="SSF47384">
    <property type="entry name" value="Homodimeric domain of signal transducing histidine kinase"/>
    <property type="match status" value="1"/>
</dbReference>
<evidence type="ECO:0000313" key="12">
    <source>
        <dbReference type="Proteomes" id="UP000321046"/>
    </source>
</evidence>
<dbReference type="PROSITE" id="PS50113">
    <property type="entry name" value="PAC"/>
    <property type="match status" value="1"/>
</dbReference>
<dbReference type="OrthoDB" id="9769169at2"/>
<dbReference type="Gene3D" id="3.30.565.10">
    <property type="entry name" value="Histidine kinase-like ATPase, C-terminal domain"/>
    <property type="match status" value="1"/>
</dbReference>
<evidence type="ECO:0000259" key="8">
    <source>
        <dbReference type="PROSITE" id="PS50110"/>
    </source>
</evidence>
<dbReference type="EMBL" id="VOSL01000025">
    <property type="protein sequence ID" value="TXD39787.1"/>
    <property type="molecule type" value="Genomic_DNA"/>
</dbReference>
<dbReference type="EC" id="2.7.13.3" evidence="2"/>
<dbReference type="GO" id="GO:0005886">
    <property type="term" value="C:plasma membrane"/>
    <property type="evidence" value="ECO:0007669"/>
    <property type="project" value="TreeGrafter"/>
</dbReference>
<dbReference type="Pfam" id="PF02518">
    <property type="entry name" value="HATPase_c"/>
    <property type="match status" value="1"/>
</dbReference>
<dbReference type="Pfam" id="PF00072">
    <property type="entry name" value="Response_reg"/>
    <property type="match status" value="1"/>
</dbReference>
<dbReference type="SMART" id="SM00388">
    <property type="entry name" value="HisKA"/>
    <property type="match status" value="1"/>
</dbReference>
<dbReference type="GO" id="GO:0000155">
    <property type="term" value="F:phosphorelay sensor kinase activity"/>
    <property type="evidence" value="ECO:0007669"/>
    <property type="project" value="InterPro"/>
</dbReference>
<dbReference type="PROSITE" id="PS50112">
    <property type="entry name" value="PAS"/>
    <property type="match status" value="1"/>
</dbReference>
<keyword evidence="5" id="KW-0418">Kinase</keyword>
<dbReference type="SUPFAM" id="SSF55874">
    <property type="entry name" value="ATPase domain of HSP90 chaperone/DNA topoisomerase II/histidine kinase"/>
    <property type="match status" value="1"/>
</dbReference>
<proteinExistence type="predicted"/>
<dbReference type="CDD" id="cd00130">
    <property type="entry name" value="PAS"/>
    <property type="match status" value="2"/>
</dbReference>
<evidence type="ECO:0000256" key="4">
    <source>
        <dbReference type="ARBA" id="ARBA00022679"/>
    </source>
</evidence>
<dbReference type="PROSITE" id="PS50109">
    <property type="entry name" value="HIS_KIN"/>
    <property type="match status" value="1"/>
</dbReference>
<feature type="domain" description="Histidine kinase" evidence="7">
    <location>
        <begin position="334"/>
        <end position="555"/>
    </location>
</feature>
<keyword evidence="3 6" id="KW-0597">Phosphoprotein</keyword>
<dbReference type="SUPFAM" id="SSF55785">
    <property type="entry name" value="PYP-like sensor domain (PAS domain)"/>
    <property type="match status" value="2"/>
</dbReference>
<dbReference type="Pfam" id="PF08447">
    <property type="entry name" value="PAS_3"/>
    <property type="match status" value="2"/>
</dbReference>
<evidence type="ECO:0000259" key="9">
    <source>
        <dbReference type="PROSITE" id="PS50112"/>
    </source>
</evidence>
<evidence type="ECO:0000256" key="5">
    <source>
        <dbReference type="ARBA" id="ARBA00022777"/>
    </source>
</evidence>
<dbReference type="SMART" id="SM00448">
    <property type="entry name" value="REC"/>
    <property type="match status" value="1"/>
</dbReference>
<comment type="catalytic activity">
    <reaction evidence="1">
        <text>ATP + protein L-histidine = ADP + protein N-phospho-L-histidine.</text>
        <dbReference type="EC" id="2.7.13.3"/>
    </reaction>
</comment>
<evidence type="ECO:0000313" key="11">
    <source>
        <dbReference type="EMBL" id="TXD39787.1"/>
    </source>
</evidence>
<dbReference type="InterPro" id="IPR000014">
    <property type="entry name" value="PAS"/>
</dbReference>
<dbReference type="Gene3D" id="3.40.50.2300">
    <property type="match status" value="1"/>
</dbReference>
<sequence length="699" mass="75611">MDLQTPQPVLPSHSKFLHARLNGTSPIAQTSPERVCFDVSEGRPSEASDGSIVEESLSLSAASRGCMTAVATDISRSPLIWIGDRTGHCTHVNEAWVELTRRPRAELLGDGWLTSVHVDDRDAVLQTHASVLGGSELASIQARIAAAGGSLLSLHVTVSPRFSDSGELVGLMATAHPAADTSHPSSYTVAEDIFERIIDGVCVAGFDGYFKRVNPSWVKTLGWSVDELLQRPILDFVHPDDHDGVISARRQLHTGTSLQHLINRYICKDGSYRWMEWRSVAHAERRLVYAVARDITEQKINEERLHKARQDQLDLQRRLVFAERMASVGTLAAGVAHEINNPLTYVLTNIDLVTDLLVASPAPLPHTDLDDLHDMLTEARAGADRIRSIVAGLKSFSRAEDDRVEIIDLGPVIDRAINMTANEVRHRARLTTTLGPLPRVRANEARIGQVLVNLLLNAAQSIPETSSAAHVVALSASTTACGDAQISVSDSGEGIDPEHLSRIFDPFFTTRPHAGGTGLGLSICHSIATTHGGELKVDSVPGEGSTFTLTLPAVDAPPPLASPGPPVPQTPPPPGRRLSILVIDDEPRVGRALQRLIGDHNVHVAHSGKEALALLQQGLDVDLIFSDLMMPEMSGITLHGHIQRLLPHLAPRMIFISGGAFTAQARAFVESVDNPILDKPFDRDVLRSLLEHAALASQD</sequence>
<dbReference type="InterPro" id="IPR005467">
    <property type="entry name" value="His_kinase_dom"/>
</dbReference>
<dbReference type="SMART" id="SM00086">
    <property type="entry name" value="PAC"/>
    <property type="match status" value="2"/>
</dbReference>
<dbReference type="InterPro" id="IPR001610">
    <property type="entry name" value="PAC"/>
</dbReference>
<feature type="modified residue" description="4-aspartylphosphate" evidence="6">
    <location>
        <position position="627"/>
    </location>
</feature>
<accession>A0A5C6XEF2</accession>
<name>A0A5C6XEF2_9DELT</name>
<dbReference type="SUPFAM" id="SSF52172">
    <property type="entry name" value="CheY-like"/>
    <property type="match status" value="1"/>
</dbReference>
<reference evidence="11 12" key="1">
    <citation type="submission" date="2019-08" db="EMBL/GenBank/DDBJ databases">
        <title>Bradymonadales sp. TMQ2.</title>
        <authorList>
            <person name="Liang Q."/>
        </authorList>
    </citation>
    <scope>NUCLEOTIDE SEQUENCE [LARGE SCALE GENOMIC DNA]</scope>
    <source>
        <strain evidence="11 12">TMQ2</strain>
    </source>
</reference>
<evidence type="ECO:0000259" key="7">
    <source>
        <dbReference type="PROSITE" id="PS50109"/>
    </source>
</evidence>